<evidence type="ECO:0000256" key="3">
    <source>
        <dbReference type="ARBA" id="ARBA00005336"/>
    </source>
</evidence>
<comment type="similarity">
    <text evidence="3">Belongs to the glycosyl hydrolase 3 family.</text>
</comment>
<dbReference type="AlphaFoldDB" id="A0AAD5UV03"/>
<dbReference type="PANTHER" id="PTHR42721:SF3">
    <property type="entry name" value="BETA-D-XYLOSIDASE 5-RELATED"/>
    <property type="match status" value="1"/>
</dbReference>
<dbReference type="GO" id="GO:0046556">
    <property type="term" value="F:alpha-L-arabinofuranosidase activity"/>
    <property type="evidence" value="ECO:0007669"/>
    <property type="project" value="TreeGrafter"/>
</dbReference>
<dbReference type="InterPro" id="IPR036881">
    <property type="entry name" value="Glyco_hydro_3_C_sf"/>
</dbReference>
<proteinExistence type="inferred from homology"/>
<dbReference type="Proteomes" id="UP001212997">
    <property type="component" value="Unassembled WGS sequence"/>
</dbReference>
<evidence type="ECO:0000256" key="6">
    <source>
        <dbReference type="ARBA" id="ARBA00022729"/>
    </source>
</evidence>
<dbReference type="Gene3D" id="2.60.40.10">
    <property type="entry name" value="Immunoglobulins"/>
    <property type="match status" value="1"/>
</dbReference>
<evidence type="ECO:0000259" key="13">
    <source>
        <dbReference type="SMART" id="SM01217"/>
    </source>
</evidence>
<dbReference type="GO" id="GO:0045493">
    <property type="term" value="P:xylan catabolic process"/>
    <property type="evidence" value="ECO:0007669"/>
    <property type="project" value="UniProtKB-KW"/>
</dbReference>
<keyword evidence="4" id="KW-0964">Secreted</keyword>
<evidence type="ECO:0000256" key="1">
    <source>
        <dbReference type="ARBA" id="ARBA00004613"/>
    </source>
</evidence>
<dbReference type="Gene3D" id="3.20.20.300">
    <property type="entry name" value="Glycoside hydrolase, family 3, N-terminal domain"/>
    <property type="match status" value="1"/>
</dbReference>
<evidence type="ECO:0000256" key="5">
    <source>
        <dbReference type="ARBA" id="ARBA00022651"/>
    </source>
</evidence>
<evidence type="ECO:0000256" key="11">
    <source>
        <dbReference type="ARBA" id="ARBA00026107"/>
    </source>
</evidence>
<organism evidence="14 15">
    <name type="scientific">Meripilus lineatus</name>
    <dbReference type="NCBI Taxonomy" id="2056292"/>
    <lineage>
        <taxon>Eukaryota</taxon>
        <taxon>Fungi</taxon>
        <taxon>Dikarya</taxon>
        <taxon>Basidiomycota</taxon>
        <taxon>Agaricomycotina</taxon>
        <taxon>Agaricomycetes</taxon>
        <taxon>Polyporales</taxon>
        <taxon>Meripilaceae</taxon>
        <taxon>Meripilus</taxon>
    </lineage>
</organism>
<dbReference type="Pfam" id="PF00933">
    <property type="entry name" value="Glyco_hydro_3"/>
    <property type="match status" value="1"/>
</dbReference>
<dbReference type="InterPro" id="IPR017853">
    <property type="entry name" value="GH"/>
</dbReference>
<feature type="chain" id="PRO_5042261154" description="xylan 1,4-beta-xylosidase" evidence="12">
    <location>
        <begin position="20"/>
        <end position="762"/>
    </location>
</feature>
<protein>
    <recommendedName>
        <fullName evidence="11">xylan 1,4-beta-xylosidase</fullName>
        <ecNumber evidence="11">3.2.1.37</ecNumber>
    </recommendedName>
</protein>
<evidence type="ECO:0000256" key="9">
    <source>
        <dbReference type="ARBA" id="ARBA00023295"/>
    </source>
</evidence>
<dbReference type="SUPFAM" id="SSF52279">
    <property type="entry name" value="Beta-D-glucan exohydrolase, C-terminal domain"/>
    <property type="match status" value="1"/>
</dbReference>
<evidence type="ECO:0000256" key="7">
    <source>
        <dbReference type="ARBA" id="ARBA00022801"/>
    </source>
</evidence>
<keyword evidence="5" id="KW-0858">Xylan degradation</keyword>
<evidence type="ECO:0000313" key="15">
    <source>
        <dbReference type="Proteomes" id="UP001212997"/>
    </source>
</evidence>
<feature type="signal peptide" evidence="12">
    <location>
        <begin position="1"/>
        <end position="19"/>
    </location>
</feature>
<keyword evidence="5" id="KW-0624">Polysaccharide degradation</keyword>
<dbReference type="InterPro" id="IPR026891">
    <property type="entry name" value="Fn3-like"/>
</dbReference>
<dbReference type="SMART" id="SM01217">
    <property type="entry name" value="Fn3_like"/>
    <property type="match status" value="1"/>
</dbReference>
<dbReference type="EC" id="3.2.1.37" evidence="11"/>
<keyword evidence="8" id="KW-0325">Glycoprotein</keyword>
<evidence type="ECO:0000256" key="10">
    <source>
        <dbReference type="ARBA" id="ARBA00024574"/>
    </source>
</evidence>
<dbReference type="PANTHER" id="PTHR42721">
    <property type="entry name" value="SUGAR HYDROLASE-RELATED"/>
    <property type="match status" value="1"/>
</dbReference>
<dbReference type="EMBL" id="JANAWD010000513">
    <property type="protein sequence ID" value="KAJ3478410.1"/>
    <property type="molecule type" value="Genomic_DNA"/>
</dbReference>
<comment type="subcellular location">
    <subcellularLocation>
        <location evidence="1">Secreted</location>
    </subcellularLocation>
</comment>
<evidence type="ECO:0000256" key="2">
    <source>
        <dbReference type="ARBA" id="ARBA00004851"/>
    </source>
</evidence>
<name>A0AAD5UV03_9APHY</name>
<dbReference type="InterPro" id="IPR002772">
    <property type="entry name" value="Glyco_hydro_3_C"/>
</dbReference>
<keyword evidence="15" id="KW-1185">Reference proteome</keyword>
<dbReference type="InterPro" id="IPR001764">
    <property type="entry name" value="Glyco_hydro_3_N"/>
</dbReference>
<dbReference type="Pfam" id="PF01915">
    <property type="entry name" value="Glyco_hydro_3_C"/>
    <property type="match status" value="1"/>
</dbReference>
<dbReference type="InterPro" id="IPR013783">
    <property type="entry name" value="Ig-like_fold"/>
</dbReference>
<dbReference type="InterPro" id="IPR036962">
    <property type="entry name" value="Glyco_hydro_3_N_sf"/>
</dbReference>
<keyword evidence="7" id="KW-0378">Hydrolase</keyword>
<evidence type="ECO:0000256" key="12">
    <source>
        <dbReference type="SAM" id="SignalP"/>
    </source>
</evidence>
<reference evidence="14" key="1">
    <citation type="submission" date="2022-07" db="EMBL/GenBank/DDBJ databases">
        <title>Genome Sequence of Physisporinus lineatus.</title>
        <authorList>
            <person name="Buettner E."/>
        </authorList>
    </citation>
    <scope>NUCLEOTIDE SEQUENCE</scope>
    <source>
        <strain evidence="14">VT162</strain>
    </source>
</reference>
<sequence length="762" mass="82339">MGLSIVAFSALLASRAVWAYSFPDCANGPLRDNTVCDTTKDPITRAKALISLFTVDELIANTDNGSPGVPRLGLPSYQWWSEGLHGVASSPGVNFSLSGDFSSATSFPQPILMSAAFDDELIKEVANVISTEARAFNNVGRAGLDFWTPNINPFKDPRWGRGQETPGEDPFHVSQYVYNLIQGLQGGLDPKPFFKVVADCKHFAAYDLDNWEGIQRYGFNAEVSQQDLSEYYLPPFQRCVRDAKVGSVMCSYNAVNGIPSCASSFLLQSVLRDYWGFSEDRWVTSDCDAVGNVFSPHNFTTTMAEAVADTLKAGTDIDCGTTYGQNLGSAMNQSLIVRDDLEKALTHQYASLVRLGYFDPAESQPFRQLGWSDVNLPPAQDLAHKSAVEGIVLLKNDGTLPFKRSVKKIALIGPWANATKALQGNYQGVAPFLISPVAGAQAAGFDVTFSLGTQMNTEDTSGFADAMTAASSADAIVFAGGIDLTIEKESLDRTQISWPGNQLDLITQLESLHKPLVVVQFGGGQVDHSALKTSKSVSAILWAGYPGQSGGAALFDILSGKTAPAGRLPITQYPADYVNQVPMTDMSLRPSSTNPGRTYKWYSGTPIYDFGAGLHFTSFSFSWSSKPATRINIQSLVKKAKSSPGPLDLAPFESFNIRIRNTGKVTSDYVALLFVSGQFGPSPRPNKELVSYTRSHNIAAGSTIQTSLAVTLGSIARADANGDLWVFPGTYKFTVDTPGVLDMTIQLQGSAERITNWPRDTS</sequence>
<accession>A0AAD5UV03</accession>
<comment type="caution">
    <text evidence="14">The sequence shown here is derived from an EMBL/GenBank/DDBJ whole genome shotgun (WGS) entry which is preliminary data.</text>
</comment>
<evidence type="ECO:0000256" key="8">
    <source>
        <dbReference type="ARBA" id="ARBA00023180"/>
    </source>
</evidence>
<comment type="pathway">
    <text evidence="2">Glycan degradation; xylan degradation.</text>
</comment>
<gene>
    <name evidence="14" type="ORF">NLI96_g9775</name>
</gene>
<comment type="catalytic activity">
    <reaction evidence="10">
        <text>Hydrolysis of (1-&gt;4)-beta-D-xylans, to remove successive D-xylose residues from the non-reducing termini.</text>
        <dbReference type="EC" id="3.2.1.37"/>
    </reaction>
</comment>
<evidence type="ECO:0000313" key="14">
    <source>
        <dbReference type="EMBL" id="KAJ3478410.1"/>
    </source>
</evidence>
<dbReference type="GO" id="GO:0009044">
    <property type="term" value="F:xylan 1,4-beta-xylosidase activity"/>
    <property type="evidence" value="ECO:0007669"/>
    <property type="project" value="UniProtKB-EC"/>
</dbReference>
<keyword evidence="6 12" id="KW-0732">Signal</keyword>
<dbReference type="InterPro" id="IPR044993">
    <property type="entry name" value="BXL"/>
</dbReference>
<keyword evidence="9" id="KW-0326">Glycosidase</keyword>
<dbReference type="FunFam" id="3.40.50.1700:FF:000007">
    <property type="entry name" value="Exo-1,4-beta-xylosidase xlnD"/>
    <property type="match status" value="1"/>
</dbReference>
<evidence type="ECO:0000256" key="4">
    <source>
        <dbReference type="ARBA" id="ARBA00022525"/>
    </source>
</evidence>
<dbReference type="SUPFAM" id="SSF51445">
    <property type="entry name" value="(Trans)glycosidases"/>
    <property type="match status" value="1"/>
</dbReference>
<dbReference type="Gene3D" id="3.40.50.1700">
    <property type="entry name" value="Glycoside hydrolase family 3 C-terminal domain"/>
    <property type="match status" value="1"/>
</dbReference>
<keyword evidence="5" id="KW-0119">Carbohydrate metabolism</keyword>
<dbReference type="GO" id="GO:0031222">
    <property type="term" value="P:arabinan catabolic process"/>
    <property type="evidence" value="ECO:0007669"/>
    <property type="project" value="TreeGrafter"/>
</dbReference>
<feature type="domain" description="Fibronectin type III-like" evidence="13">
    <location>
        <begin position="669"/>
        <end position="739"/>
    </location>
</feature>
<dbReference type="GO" id="GO:0005576">
    <property type="term" value="C:extracellular region"/>
    <property type="evidence" value="ECO:0007669"/>
    <property type="project" value="UniProtKB-SubCell"/>
</dbReference>